<dbReference type="EMBL" id="UFQT01000344">
    <property type="protein sequence ID" value="SSX23395.1"/>
    <property type="molecule type" value="Genomic_DNA"/>
</dbReference>
<evidence type="ECO:0000256" key="1">
    <source>
        <dbReference type="PROSITE-ProRule" id="PRU00042"/>
    </source>
</evidence>
<evidence type="ECO:0000256" key="2">
    <source>
        <dbReference type="SAM" id="MobiDB-lite"/>
    </source>
</evidence>
<dbReference type="SMART" id="SM00355">
    <property type="entry name" value="ZnF_C2H2"/>
    <property type="match status" value="2"/>
</dbReference>
<evidence type="ECO:0000259" key="3">
    <source>
        <dbReference type="PROSITE" id="PS50157"/>
    </source>
</evidence>
<sequence length="478" mass="55948">MLKPFKITDYLDNYRRSEGKATGCIGDCKSCGQQVAWSSDRVASHKRRNCKNVSQEERQYFFTLVNKFLKHPEYATSQSSLMSHNGRNDGFGSSHYSCHYCGKVFHLRSQIREHLSSHRNPLNGKDDLETNRIFIKGAPMSLNEEISDPDVNSFLMDYKCKCGKRFSELFELVQHESNFHPDGFEKMVKQLKDLLKYVLNRFEGNIASSSYEKNNSLEVNIKEEGELDLVDEYEDRIGMNFDNNVEKLMQKEINKGYLRDIDFLYNANEEQQVKEALKEMGFECAFPILQDAKVDYETFCDLDSHTIWKILENRPPGLVAKFIIRYRTFINANKQPKQEFSFFDEIKPGTVKEILASQEDAKWLLDHNKEVPLTKEESKQLRTFILDYFLKKGRQLSSVDINRLSESIQCFLPAENKNYYFDATTRKGLLYQDYHNKAKKLRNSNKYPVFRYKKRKIGEGNSQDEHRDDMESVTSDNL</sequence>
<dbReference type="InterPro" id="IPR013087">
    <property type="entry name" value="Znf_C2H2_type"/>
</dbReference>
<name>A0A336LZG8_CULSO</name>
<keyword evidence="1" id="KW-0479">Metal-binding</keyword>
<accession>A0A336LZG8</accession>
<protein>
    <submittedName>
        <fullName evidence="4">CSON008941 protein</fullName>
    </submittedName>
</protein>
<dbReference type="GO" id="GO:0008270">
    <property type="term" value="F:zinc ion binding"/>
    <property type="evidence" value="ECO:0007669"/>
    <property type="project" value="UniProtKB-KW"/>
</dbReference>
<gene>
    <name evidence="4" type="primary">CSON008941</name>
</gene>
<dbReference type="PROSITE" id="PS00028">
    <property type="entry name" value="ZINC_FINGER_C2H2_1"/>
    <property type="match status" value="1"/>
</dbReference>
<feature type="region of interest" description="Disordered" evidence="2">
    <location>
        <begin position="458"/>
        <end position="478"/>
    </location>
</feature>
<keyword evidence="1" id="KW-0862">Zinc</keyword>
<keyword evidence="1" id="KW-0863">Zinc-finger</keyword>
<dbReference type="PROSITE" id="PS50157">
    <property type="entry name" value="ZINC_FINGER_C2H2_2"/>
    <property type="match status" value="1"/>
</dbReference>
<proteinExistence type="predicted"/>
<evidence type="ECO:0000313" key="4">
    <source>
        <dbReference type="EMBL" id="SSX23395.1"/>
    </source>
</evidence>
<dbReference type="Gene3D" id="3.30.160.60">
    <property type="entry name" value="Classic Zinc Finger"/>
    <property type="match status" value="1"/>
</dbReference>
<reference evidence="4" key="1">
    <citation type="submission" date="2018-07" db="EMBL/GenBank/DDBJ databases">
        <authorList>
            <person name="Quirk P.G."/>
            <person name="Krulwich T.A."/>
        </authorList>
    </citation>
    <scope>NUCLEOTIDE SEQUENCE</scope>
</reference>
<dbReference type="AlphaFoldDB" id="A0A336LZG8"/>
<organism evidence="4">
    <name type="scientific">Culicoides sonorensis</name>
    <name type="common">Biting midge</name>
    <dbReference type="NCBI Taxonomy" id="179676"/>
    <lineage>
        <taxon>Eukaryota</taxon>
        <taxon>Metazoa</taxon>
        <taxon>Ecdysozoa</taxon>
        <taxon>Arthropoda</taxon>
        <taxon>Hexapoda</taxon>
        <taxon>Insecta</taxon>
        <taxon>Pterygota</taxon>
        <taxon>Neoptera</taxon>
        <taxon>Endopterygota</taxon>
        <taxon>Diptera</taxon>
        <taxon>Nematocera</taxon>
        <taxon>Chironomoidea</taxon>
        <taxon>Ceratopogonidae</taxon>
        <taxon>Ceratopogoninae</taxon>
        <taxon>Culicoides</taxon>
        <taxon>Monoculicoides</taxon>
    </lineage>
</organism>
<feature type="domain" description="C2H2-type" evidence="3">
    <location>
        <begin position="96"/>
        <end position="118"/>
    </location>
</feature>
<dbReference type="VEuPathDB" id="VectorBase:CSON008941"/>